<accession>A0A368V8U7</accession>
<keyword evidence="7" id="KW-1185">Reference proteome</keyword>
<dbReference type="InterPro" id="IPR006047">
    <property type="entry name" value="GH13_cat_dom"/>
</dbReference>
<reference evidence="6 7" key="1">
    <citation type="submission" date="2018-07" db="EMBL/GenBank/DDBJ databases">
        <title>Freshwater and sediment microbial communities from various areas in North America, analyzing microbe dynamics in response to fracking.</title>
        <authorList>
            <person name="Lamendella R."/>
        </authorList>
    </citation>
    <scope>NUCLEOTIDE SEQUENCE [LARGE SCALE GENOMIC DNA]</scope>
    <source>
        <strain evidence="6 7">160A</strain>
    </source>
</reference>
<feature type="region of interest" description="Disordered" evidence="4">
    <location>
        <begin position="473"/>
        <end position="495"/>
    </location>
</feature>
<dbReference type="SMART" id="SM00642">
    <property type="entry name" value="Aamy"/>
    <property type="match status" value="1"/>
</dbReference>
<evidence type="ECO:0000256" key="2">
    <source>
        <dbReference type="ARBA" id="ARBA00022801"/>
    </source>
</evidence>
<evidence type="ECO:0000313" key="7">
    <source>
        <dbReference type="Proteomes" id="UP000252733"/>
    </source>
</evidence>
<dbReference type="Pfam" id="PF02922">
    <property type="entry name" value="CBM_48"/>
    <property type="match status" value="1"/>
</dbReference>
<dbReference type="InterPro" id="IPR044505">
    <property type="entry name" value="GlgX_Isoamylase_N_E_set"/>
</dbReference>
<dbReference type="RefSeq" id="WP_114436602.1">
    <property type="nucleotide sequence ID" value="NZ_QPIZ01000005.1"/>
</dbReference>
<keyword evidence="2" id="KW-0378">Hydrolase</keyword>
<evidence type="ECO:0000256" key="4">
    <source>
        <dbReference type="SAM" id="MobiDB-lite"/>
    </source>
</evidence>
<comment type="caution">
    <text evidence="6">The sequence shown here is derived from an EMBL/GenBank/DDBJ whole genome shotgun (WGS) entry which is preliminary data.</text>
</comment>
<dbReference type="AlphaFoldDB" id="A0A368V8U7"/>
<dbReference type="CDD" id="cd11326">
    <property type="entry name" value="AmyAc_Glg_debranch"/>
    <property type="match status" value="1"/>
</dbReference>
<dbReference type="Gene3D" id="3.20.20.80">
    <property type="entry name" value="Glycosidases"/>
    <property type="match status" value="1"/>
</dbReference>
<gene>
    <name evidence="6" type="ORF">DFO77_10564</name>
</gene>
<dbReference type="InterPro" id="IPR013783">
    <property type="entry name" value="Ig-like_fold"/>
</dbReference>
<dbReference type="PANTHER" id="PTHR43002">
    <property type="entry name" value="GLYCOGEN DEBRANCHING ENZYME"/>
    <property type="match status" value="1"/>
</dbReference>
<sequence length="709" mass="81193">MSEKQTAWPGKPYPLGAIYDGEGVNFALFSDNAHGVELCLFDEQGKETRIKVNERTHNHWHIYLPGIKPGQRYGYRVQGPYEPGRGVRFNASKLLLDPYAKAIDGTIEWNEALYGYNVGAEEEDLSFNDADSAPFVPKCVVIKDTFDWNGDRRLDTPQHETIIYEMHVKGFTKLASDIPENLQGTYAGLAHPKSIEYLRNLGVNAVELMPVHQFVSDHRLQEMGLNNYWGYNTIGFFAPDVRYASAGTNGNQVTEFKQMVKDLHKAGIEVILDVVYNHTAEGNHMGPTLSFRGIDNQAYYRLSEEDPRYCVDYTGTGNTLNTVHPTILRLIMDSLRYWVTEMHVDGFRFDLAPVLAREFDDVDKWGSFFDVLHQDPVLSQVKLIAEPWDLGEDGFQVGNFPAGWMEWNAKYRDCMREFWKGDDEMLPEFANRLTGSSDLYFDNWRTPTASINFITAHDGFTLLDLVSYNQKHNEANGEDNNDGEDHNRSWNHGAEGPTDYEGINRLRKQQVRNFLSTLFLSQGVPMLVSGDELGRTQQGNNNAYCQDNEISWINWPHKDAQLIDFTSKLIHFRKKHPAFCRRKWFKYQPIKGKDVTDIEWFTIGGEEMSEEHWNSSFAKSLGVFLSGHGIRSVSPTGEPEMDDSFYIMFNSYHESLPFKLPDEKWGKKWKKIMDTFDSSFDENGIGESVPAAQDIEIQGRSVVLLKEEK</sequence>
<dbReference type="InterPro" id="IPR013780">
    <property type="entry name" value="Glyco_hydro_b"/>
</dbReference>
<dbReference type="GO" id="GO:0004135">
    <property type="term" value="F:amylo-alpha-1,6-glucosidase activity"/>
    <property type="evidence" value="ECO:0007669"/>
    <property type="project" value="InterPro"/>
</dbReference>
<dbReference type="CDD" id="cd02856">
    <property type="entry name" value="E_set_GDE_Isoamylase_N"/>
    <property type="match status" value="1"/>
</dbReference>
<dbReference type="InterPro" id="IPR014756">
    <property type="entry name" value="Ig_E-set"/>
</dbReference>
<keyword evidence="3" id="KW-0326">Glycosidase</keyword>
<protein>
    <submittedName>
        <fullName evidence="6">Glycogen operon protein</fullName>
    </submittedName>
</protein>
<comment type="similarity">
    <text evidence="1">Belongs to the glycosyl hydrolase 13 family.</text>
</comment>
<dbReference type="SUPFAM" id="SSF51011">
    <property type="entry name" value="Glycosyl hydrolase domain"/>
    <property type="match status" value="1"/>
</dbReference>
<dbReference type="InterPro" id="IPR004193">
    <property type="entry name" value="Glyco_hydro_13_N"/>
</dbReference>
<dbReference type="Gene3D" id="2.60.40.1180">
    <property type="entry name" value="Golgi alpha-mannosidase II"/>
    <property type="match status" value="1"/>
</dbReference>
<dbReference type="SUPFAM" id="SSF81296">
    <property type="entry name" value="E set domains"/>
    <property type="match status" value="1"/>
</dbReference>
<dbReference type="GO" id="GO:0005980">
    <property type="term" value="P:glycogen catabolic process"/>
    <property type="evidence" value="ECO:0007669"/>
    <property type="project" value="InterPro"/>
</dbReference>
<organism evidence="6 7">
    <name type="scientific">Marinilabilia salmonicolor</name>
    <dbReference type="NCBI Taxonomy" id="989"/>
    <lineage>
        <taxon>Bacteria</taxon>
        <taxon>Pseudomonadati</taxon>
        <taxon>Bacteroidota</taxon>
        <taxon>Bacteroidia</taxon>
        <taxon>Marinilabiliales</taxon>
        <taxon>Marinilabiliaceae</taxon>
        <taxon>Marinilabilia</taxon>
    </lineage>
</organism>
<dbReference type="InterPro" id="IPR011837">
    <property type="entry name" value="Glycogen_debranch_GlgX"/>
</dbReference>
<dbReference type="NCBIfam" id="TIGR02100">
    <property type="entry name" value="glgX_debranch"/>
    <property type="match status" value="1"/>
</dbReference>
<name>A0A368V8U7_9BACT</name>
<dbReference type="Proteomes" id="UP000252733">
    <property type="component" value="Unassembled WGS sequence"/>
</dbReference>
<dbReference type="InterPro" id="IPR017853">
    <property type="entry name" value="GH"/>
</dbReference>
<evidence type="ECO:0000256" key="1">
    <source>
        <dbReference type="ARBA" id="ARBA00008061"/>
    </source>
</evidence>
<evidence type="ECO:0000256" key="3">
    <source>
        <dbReference type="ARBA" id="ARBA00023295"/>
    </source>
</evidence>
<dbReference type="EMBL" id="QPIZ01000005">
    <property type="protein sequence ID" value="RCW37556.1"/>
    <property type="molecule type" value="Genomic_DNA"/>
</dbReference>
<evidence type="ECO:0000259" key="5">
    <source>
        <dbReference type="SMART" id="SM00642"/>
    </source>
</evidence>
<dbReference type="Gene3D" id="2.60.40.10">
    <property type="entry name" value="Immunoglobulins"/>
    <property type="match status" value="1"/>
</dbReference>
<evidence type="ECO:0000313" key="6">
    <source>
        <dbReference type="EMBL" id="RCW37556.1"/>
    </source>
</evidence>
<feature type="domain" description="Glycosyl hydrolase family 13 catalytic" evidence="5">
    <location>
        <begin position="165"/>
        <end position="573"/>
    </location>
</feature>
<proteinExistence type="inferred from homology"/>
<dbReference type="Pfam" id="PF21331">
    <property type="entry name" value="Isoamylase_C"/>
    <property type="match status" value="1"/>
</dbReference>
<dbReference type="Pfam" id="PF00128">
    <property type="entry name" value="Alpha-amylase"/>
    <property type="match status" value="2"/>
</dbReference>
<dbReference type="SUPFAM" id="SSF51445">
    <property type="entry name" value="(Trans)glycosidases"/>
    <property type="match status" value="1"/>
</dbReference>
<dbReference type="InterPro" id="IPR048644">
    <property type="entry name" value="Isoamylase_C"/>
</dbReference>